<protein>
    <submittedName>
        <fullName evidence="1">Uncharacterized protein</fullName>
    </submittedName>
</protein>
<dbReference type="EMBL" id="BKCJ010274933">
    <property type="protein sequence ID" value="GEZ40512.1"/>
    <property type="molecule type" value="Genomic_DNA"/>
</dbReference>
<accession>A0A699IAK8</accession>
<proteinExistence type="predicted"/>
<feature type="non-terminal residue" evidence="1">
    <location>
        <position position="1"/>
    </location>
</feature>
<gene>
    <name evidence="1" type="ORF">Tci_512485</name>
</gene>
<organism evidence="1">
    <name type="scientific">Tanacetum cinerariifolium</name>
    <name type="common">Dalmatian daisy</name>
    <name type="synonym">Chrysanthemum cinerariifolium</name>
    <dbReference type="NCBI Taxonomy" id="118510"/>
    <lineage>
        <taxon>Eukaryota</taxon>
        <taxon>Viridiplantae</taxon>
        <taxon>Streptophyta</taxon>
        <taxon>Embryophyta</taxon>
        <taxon>Tracheophyta</taxon>
        <taxon>Spermatophyta</taxon>
        <taxon>Magnoliopsida</taxon>
        <taxon>eudicotyledons</taxon>
        <taxon>Gunneridae</taxon>
        <taxon>Pentapetalae</taxon>
        <taxon>asterids</taxon>
        <taxon>campanulids</taxon>
        <taxon>Asterales</taxon>
        <taxon>Asteraceae</taxon>
        <taxon>Asteroideae</taxon>
        <taxon>Anthemideae</taxon>
        <taxon>Anthemidinae</taxon>
        <taxon>Tanacetum</taxon>
    </lineage>
</organism>
<sequence length="80" mass="9514">PIVERKTHNYQVLWIQFKQVSKVMFRKIMLHVMLVIKVLFTAKYSEKIVAYENENAETQAVKTLVLQVLRRSRSSSLQFM</sequence>
<name>A0A699IAK8_TANCI</name>
<dbReference type="AlphaFoldDB" id="A0A699IAK8"/>
<comment type="caution">
    <text evidence="1">The sequence shown here is derived from an EMBL/GenBank/DDBJ whole genome shotgun (WGS) entry which is preliminary data.</text>
</comment>
<evidence type="ECO:0000313" key="1">
    <source>
        <dbReference type="EMBL" id="GEZ40512.1"/>
    </source>
</evidence>
<reference evidence="1" key="1">
    <citation type="journal article" date="2019" name="Sci. Rep.">
        <title>Draft genome of Tanacetum cinerariifolium, the natural source of mosquito coil.</title>
        <authorList>
            <person name="Yamashiro T."/>
            <person name="Shiraishi A."/>
            <person name="Satake H."/>
            <person name="Nakayama K."/>
        </authorList>
    </citation>
    <scope>NUCLEOTIDE SEQUENCE</scope>
</reference>